<dbReference type="KEGG" id="ccat:101452941"/>
<evidence type="ECO:0000313" key="2">
    <source>
        <dbReference type="EMBL" id="CAD7005823.1"/>
    </source>
</evidence>
<dbReference type="InterPro" id="IPR013761">
    <property type="entry name" value="SAM/pointed_sf"/>
</dbReference>
<dbReference type="EMBL" id="GAMC01017385">
    <property type="protein sequence ID" value="JAB89170.1"/>
    <property type="molecule type" value="mRNA"/>
</dbReference>
<protein>
    <submittedName>
        <fullName evidence="2">(Mediterranean fruit fly) hypothetical protein</fullName>
    </submittedName>
</protein>
<evidence type="ECO:0000313" key="3">
    <source>
        <dbReference type="EMBL" id="JAB89170.1"/>
    </source>
</evidence>
<dbReference type="Gene3D" id="1.10.150.50">
    <property type="entry name" value="Transcription Factor, Ets-1"/>
    <property type="match status" value="1"/>
</dbReference>
<accession>W8AKK5</accession>
<dbReference type="InterPro" id="IPR001660">
    <property type="entry name" value="SAM"/>
</dbReference>
<proteinExistence type="evidence at transcript level"/>
<dbReference type="AlphaFoldDB" id="W8AKK5"/>
<dbReference type="EMBL" id="CAJHJT010000034">
    <property type="protein sequence ID" value="CAD7005823.1"/>
    <property type="molecule type" value="Genomic_DNA"/>
</dbReference>
<dbReference type="OrthoDB" id="7974563at2759"/>
<dbReference type="PROSITE" id="PS50105">
    <property type="entry name" value="SAM_DOMAIN"/>
    <property type="match status" value="1"/>
</dbReference>
<evidence type="ECO:0000313" key="4">
    <source>
        <dbReference type="Proteomes" id="UP000606786"/>
    </source>
</evidence>
<organism evidence="3">
    <name type="scientific">Ceratitis capitata</name>
    <name type="common">Mediterranean fruit fly</name>
    <name type="synonym">Tephritis capitata</name>
    <dbReference type="NCBI Taxonomy" id="7213"/>
    <lineage>
        <taxon>Eukaryota</taxon>
        <taxon>Metazoa</taxon>
        <taxon>Ecdysozoa</taxon>
        <taxon>Arthropoda</taxon>
        <taxon>Hexapoda</taxon>
        <taxon>Insecta</taxon>
        <taxon>Pterygota</taxon>
        <taxon>Neoptera</taxon>
        <taxon>Endopterygota</taxon>
        <taxon>Diptera</taxon>
        <taxon>Brachycera</taxon>
        <taxon>Muscomorpha</taxon>
        <taxon>Tephritoidea</taxon>
        <taxon>Tephritidae</taxon>
        <taxon>Ceratitis</taxon>
        <taxon>Ceratitis</taxon>
    </lineage>
</organism>
<keyword evidence="4" id="KW-1185">Reference proteome</keyword>
<reference evidence="3" key="2">
    <citation type="journal article" date="2014" name="BMC Genomics">
        <title>A genomic perspective to assessing quality of mass-reared SIT flies used in Mediterranean fruit fly (Ceratitis capitata) eradication in California.</title>
        <authorList>
            <person name="Calla B."/>
            <person name="Hall B."/>
            <person name="Hou S."/>
            <person name="Geib S.M."/>
        </authorList>
    </citation>
    <scope>NUCLEOTIDE SEQUENCE</scope>
</reference>
<reference evidence="2" key="3">
    <citation type="submission" date="2020-11" db="EMBL/GenBank/DDBJ databases">
        <authorList>
            <person name="Whitehead M."/>
        </authorList>
    </citation>
    <scope>NUCLEOTIDE SEQUENCE</scope>
    <source>
        <strain evidence="2">EGII</strain>
    </source>
</reference>
<feature type="domain" description="SAM" evidence="1">
    <location>
        <begin position="61"/>
        <end position="120"/>
    </location>
</feature>
<sequence length="120" mass="13719">MSSCPVFNKVPNTPEQNCYPDDKTEFRQLADLDMLKHALGAMNLDASEDNYCNSYLNETLSVYALLASVGLDCYMDLFSSNNIDLEKFSELRYRDLQQLGIENSTHRNILMELISAFTFN</sequence>
<name>W8AKK5_CERCA</name>
<gene>
    <name evidence="2" type="ORF">CCAP1982_LOCUS14169</name>
</gene>
<dbReference type="Pfam" id="PF00536">
    <property type="entry name" value="SAM_1"/>
    <property type="match status" value="1"/>
</dbReference>
<evidence type="ECO:0000259" key="1">
    <source>
        <dbReference type="PROSITE" id="PS50105"/>
    </source>
</evidence>
<dbReference type="SUPFAM" id="SSF47769">
    <property type="entry name" value="SAM/Pointed domain"/>
    <property type="match status" value="1"/>
</dbReference>
<dbReference type="Proteomes" id="UP000606786">
    <property type="component" value="Unassembled WGS sequence"/>
</dbReference>
<reference evidence="3" key="1">
    <citation type="submission" date="2013-07" db="EMBL/GenBank/DDBJ databases">
        <authorList>
            <person name="Geib S."/>
        </authorList>
    </citation>
    <scope>NUCLEOTIDE SEQUENCE</scope>
</reference>